<evidence type="ECO:0000256" key="8">
    <source>
        <dbReference type="PROSITE-ProRule" id="PRU10010"/>
    </source>
</evidence>
<evidence type="ECO:0000313" key="10">
    <source>
        <dbReference type="EMBL" id="KPL60676.1"/>
    </source>
</evidence>
<dbReference type="PATRIC" id="fig|218284.4.peg.2340"/>
<dbReference type="GO" id="GO:0070401">
    <property type="term" value="F:NADP+ binding"/>
    <property type="evidence" value="ECO:0007669"/>
    <property type="project" value="InterPro"/>
</dbReference>
<feature type="active site" evidence="7 8">
    <location>
        <position position="148"/>
    </location>
</feature>
<dbReference type="PANTHER" id="PTHR32338:SF10">
    <property type="entry name" value="N-ACETYL-GAMMA-GLUTAMYL-PHOSPHATE REDUCTASE, CHLOROPLASTIC-RELATED"/>
    <property type="match status" value="1"/>
</dbReference>
<dbReference type="InterPro" id="IPR000534">
    <property type="entry name" value="Semialdehyde_DH_NAD-bd"/>
</dbReference>
<keyword evidence="5 7" id="KW-0560">Oxidoreductase</keyword>
<evidence type="ECO:0000256" key="1">
    <source>
        <dbReference type="ARBA" id="ARBA00004862"/>
    </source>
</evidence>
<dbReference type="Pfam" id="PF22698">
    <property type="entry name" value="Semialdhyde_dhC_1"/>
    <property type="match status" value="1"/>
</dbReference>
<feature type="domain" description="Semialdehyde dehydrogenase NAD-binding" evidence="9">
    <location>
        <begin position="2"/>
        <end position="140"/>
    </location>
</feature>
<dbReference type="GO" id="GO:0006526">
    <property type="term" value="P:L-arginine biosynthetic process"/>
    <property type="evidence" value="ECO:0007669"/>
    <property type="project" value="UniProtKB-UniRule"/>
</dbReference>
<dbReference type="InterPro" id="IPR036291">
    <property type="entry name" value="NAD(P)-bd_dom_sf"/>
</dbReference>
<dbReference type="SMART" id="SM00859">
    <property type="entry name" value="Semialdhyde_dh"/>
    <property type="match status" value="1"/>
</dbReference>
<dbReference type="Gene3D" id="3.30.360.10">
    <property type="entry name" value="Dihydrodipicolinate Reductase, domain 2"/>
    <property type="match status" value="1"/>
</dbReference>
<dbReference type="SUPFAM" id="SSF55347">
    <property type="entry name" value="Glyceraldehyde-3-phosphate dehydrogenase-like, C-terminal domain"/>
    <property type="match status" value="1"/>
</dbReference>
<dbReference type="eggNOG" id="COG0002">
    <property type="taxonomic scope" value="Bacteria"/>
</dbReference>
<dbReference type="PROSITE" id="PS01224">
    <property type="entry name" value="ARGC"/>
    <property type="match status" value="1"/>
</dbReference>
<dbReference type="Pfam" id="PF01118">
    <property type="entry name" value="Semialdhyde_dh"/>
    <property type="match status" value="1"/>
</dbReference>
<dbReference type="EC" id="1.2.1.38" evidence="7"/>
<dbReference type="GO" id="GO:0003942">
    <property type="term" value="F:N-acetyl-gamma-glutamyl-phosphate reductase activity"/>
    <property type="evidence" value="ECO:0007669"/>
    <property type="project" value="UniProtKB-UniRule"/>
</dbReference>
<evidence type="ECO:0000256" key="7">
    <source>
        <dbReference type="HAMAP-Rule" id="MF_00150"/>
    </source>
</evidence>
<dbReference type="AlphaFoldDB" id="A0A0P6W4S3"/>
<evidence type="ECO:0000256" key="6">
    <source>
        <dbReference type="ARBA" id="ARBA00050557"/>
    </source>
</evidence>
<evidence type="ECO:0000256" key="2">
    <source>
        <dbReference type="ARBA" id="ARBA00022571"/>
    </source>
</evidence>
<keyword evidence="3 7" id="KW-0028">Amino-acid biosynthesis</keyword>
<dbReference type="FunFam" id="3.30.360.10:FF:000014">
    <property type="entry name" value="N-acetyl-gamma-glutamyl-phosphate reductase"/>
    <property type="match status" value="1"/>
</dbReference>
<dbReference type="OrthoDB" id="9801289at2"/>
<comment type="subcellular location">
    <subcellularLocation>
        <location evidence="7">Cytoplasm</location>
    </subcellularLocation>
</comment>
<dbReference type="RefSeq" id="WP_060671591.1">
    <property type="nucleotide sequence ID" value="NZ_LIXZ01000003.1"/>
</dbReference>
<evidence type="ECO:0000256" key="3">
    <source>
        <dbReference type="ARBA" id="ARBA00022605"/>
    </source>
</evidence>
<dbReference type="InterPro" id="IPR058924">
    <property type="entry name" value="AGPR_dimerisation_dom"/>
</dbReference>
<reference evidence="10 11" key="1">
    <citation type="submission" date="2015-08" db="EMBL/GenBank/DDBJ databases">
        <title>Draft Genome Sequence of Bacillus vietnamensis UCD-SED5.</title>
        <authorList>
            <person name="Lee R.D."/>
            <person name="Jospin G."/>
            <person name="Lang J.M."/>
            <person name="Coil D.A."/>
            <person name="Eisen J.A."/>
        </authorList>
    </citation>
    <scope>NUCLEOTIDE SEQUENCE [LARGE SCALE GENOMIC DNA]</scope>
    <source>
        <strain evidence="10 11">UCD-SED5</strain>
    </source>
</reference>
<keyword evidence="2 7" id="KW-0055">Arginine biosynthesis</keyword>
<dbReference type="CDD" id="cd23934">
    <property type="entry name" value="AGPR_1_C"/>
    <property type="match status" value="1"/>
</dbReference>
<dbReference type="CDD" id="cd17895">
    <property type="entry name" value="AGPR_1_N"/>
    <property type="match status" value="1"/>
</dbReference>
<evidence type="ECO:0000313" key="11">
    <source>
        <dbReference type="Proteomes" id="UP000050398"/>
    </source>
</evidence>
<name>A0A0P6W4S3_9BACI</name>
<evidence type="ECO:0000259" key="9">
    <source>
        <dbReference type="SMART" id="SM00859"/>
    </source>
</evidence>
<dbReference type="NCBIfam" id="TIGR01850">
    <property type="entry name" value="argC"/>
    <property type="match status" value="1"/>
</dbReference>
<dbReference type="EMBL" id="LIXZ01000003">
    <property type="protein sequence ID" value="KPL60676.1"/>
    <property type="molecule type" value="Genomic_DNA"/>
</dbReference>
<dbReference type="Gene3D" id="3.40.50.720">
    <property type="entry name" value="NAD(P)-binding Rossmann-like Domain"/>
    <property type="match status" value="1"/>
</dbReference>
<gene>
    <name evidence="7" type="primary">argC</name>
    <name evidence="10" type="ORF">AM506_06085</name>
</gene>
<comment type="similarity">
    <text evidence="7">Belongs to the NAGSA dehydrogenase family. Type 1 subfamily.</text>
</comment>
<organism evidence="10 11">
    <name type="scientific">Rossellomorea vietnamensis</name>
    <dbReference type="NCBI Taxonomy" id="218284"/>
    <lineage>
        <taxon>Bacteria</taxon>
        <taxon>Bacillati</taxon>
        <taxon>Bacillota</taxon>
        <taxon>Bacilli</taxon>
        <taxon>Bacillales</taxon>
        <taxon>Bacillaceae</taxon>
        <taxon>Rossellomorea</taxon>
    </lineage>
</organism>
<dbReference type="InterPro" id="IPR050085">
    <property type="entry name" value="AGPR"/>
</dbReference>
<dbReference type="SUPFAM" id="SSF51735">
    <property type="entry name" value="NAD(P)-binding Rossmann-fold domains"/>
    <property type="match status" value="1"/>
</dbReference>
<dbReference type="GO" id="GO:0005737">
    <property type="term" value="C:cytoplasm"/>
    <property type="evidence" value="ECO:0007669"/>
    <property type="project" value="UniProtKB-SubCell"/>
</dbReference>
<dbReference type="PANTHER" id="PTHR32338">
    <property type="entry name" value="N-ACETYL-GAMMA-GLUTAMYL-PHOSPHATE REDUCTASE, CHLOROPLASTIC-RELATED-RELATED"/>
    <property type="match status" value="1"/>
</dbReference>
<comment type="caution">
    <text evidence="10">The sequence shown here is derived from an EMBL/GenBank/DDBJ whole genome shotgun (WGS) entry which is preliminary data.</text>
</comment>
<dbReference type="UniPathway" id="UPA00068">
    <property type="reaction ID" value="UER00108"/>
</dbReference>
<keyword evidence="4 7" id="KW-0521">NADP</keyword>
<sequence length="344" mass="38439">MDVGIVGSTGYSGVELYRLLSNHPNVNECILYSSSLEGSSYSEQYPHLSGLSHERVKPIMIEEMQQLDFVFLAVPSGVSKELAQKLIGKKAKVIDLSGDLRLKDPGEYEEWYKEESAPQDVLEKAVYGLTEINRFAIREAELIANPGCFPTATLLGLAPLYQQDLIGPRSLIIDAKTGLSGAGRKATQSSHFSETQENLRIYKVHQHQHTPEIEQQLKEWNSEAGPITLTTHLIPMTRGIMVTMYADLKDTCTTEQLHTRYQSFYEKHPFVRLRPVGEFPSTKEVFGTNFCDLSIKADPRTNRVTIVSVIDNLVKGAAGQAVQNMNVMLGLDEVTGLHHYPIYP</sequence>
<evidence type="ECO:0000256" key="5">
    <source>
        <dbReference type="ARBA" id="ARBA00023002"/>
    </source>
</evidence>
<accession>A0A0P6W4S3</accession>
<dbReference type="Proteomes" id="UP000050398">
    <property type="component" value="Unassembled WGS sequence"/>
</dbReference>
<keyword evidence="7" id="KW-0963">Cytoplasm</keyword>
<dbReference type="InterPro" id="IPR000706">
    <property type="entry name" value="AGPR_type-1"/>
</dbReference>
<dbReference type="HAMAP" id="MF_00150">
    <property type="entry name" value="ArgC_type1"/>
    <property type="match status" value="1"/>
</dbReference>
<dbReference type="GO" id="GO:0051287">
    <property type="term" value="F:NAD binding"/>
    <property type="evidence" value="ECO:0007669"/>
    <property type="project" value="InterPro"/>
</dbReference>
<comment type="catalytic activity">
    <reaction evidence="6 7">
        <text>N-acetyl-L-glutamate 5-semialdehyde + phosphate + NADP(+) = N-acetyl-L-glutamyl 5-phosphate + NADPH + H(+)</text>
        <dbReference type="Rhea" id="RHEA:21588"/>
        <dbReference type="ChEBI" id="CHEBI:15378"/>
        <dbReference type="ChEBI" id="CHEBI:29123"/>
        <dbReference type="ChEBI" id="CHEBI:43474"/>
        <dbReference type="ChEBI" id="CHEBI:57783"/>
        <dbReference type="ChEBI" id="CHEBI:57936"/>
        <dbReference type="ChEBI" id="CHEBI:58349"/>
        <dbReference type="EC" id="1.2.1.38"/>
    </reaction>
</comment>
<proteinExistence type="inferred from homology"/>
<dbReference type="InterPro" id="IPR023013">
    <property type="entry name" value="AGPR_AS"/>
</dbReference>
<protein>
    <recommendedName>
        <fullName evidence="7">N-acetyl-gamma-glutamyl-phosphate reductase</fullName>
        <shortName evidence="7">AGPR</shortName>
        <ecNumber evidence="7">1.2.1.38</ecNumber>
    </recommendedName>
    <alternativeName>
        <fullName evidence="7">N-acetyl-glutamate semialdehyde dehydrogenase</fullName>
        <shortName evidence="7">NAGSA dehydrogenase</shortName>
    </alternativeName>
</protein>
<evidence type="ECO:0000256" key="4">
    <source>
        <dbReference type="ARBA" id="ARBA00022857"/>
    </source>
</evidence>
<comment type="pathway">
    <text evidence="1 7">Amino-acid biosynthesis; L-arginine biosynthesis; N(2)-acetyl-L-ornithine from L-glutamate: step 3/4.</text>
</comment>
<comment type="function">
    <text evidence="7">Catalyzes the NADPH-dependent reduction of N-acetyl-5-glutamyl phosphate to yield N-acetyl-L-glutamate 5-semialdehyde.</text>
</comment>